<keyword evidence="1" id="KW-0732">Signal</keyword>
<comment type="caution">
    <text evidence="2">The sequence shown here is derived from an EMBL/GenBank/DDBJ whole genome shotgun (WGS) entry which is preliminary data.</text>
</comment>
<protein>
    <submittedName>
        <fullName evidence="2">Uncharacterized protein</fullName>
    </submittedName>
</protein>
<dbReference type="Proteomes" id="UP000031668">
    <property type="component" value="Unassembled WGS sequence"/>
</dbReference>
<organism evidence="2 3">
    <name type="scientific">Thelohanellus kitauei</name>
    <name type="common">Myxosporean</name>
    <dbReference type="NCBI Taxonomy" id="669202"/>
    <lineage>
        <taxon>Eukaryota</taxon>
        <taxon>Metazoa</taxon>
        <taxon>Cnidaria</taxon>
        <taxon>Myxozoa</taxon>
        <taxon>Myxosporea</taxon>
        <taxon>Bivalvulida</taxon>
        <taxon>Platysporina</taxon>
        <taxon>Myxobolidae</taxon>
        <taxon>Thelohanellus</taxon>
    </lineage>
</organism>
<feature type="chain" id="PRO_5002151197" evidence="1">
    <location>
        <begin position="26"/>
        <end position="408"/>
    </location>
</feature>
<reference evidence="2 3" key="1">
    <citation type="journal article" date="2014" name="Genome Biol. Evol.">
        <title>The genome of the myxosporean Thelohanellus kitauei shows adaptations to nutrient acquisition within its fish host.</title>
        <authorList>
            <person name="Yang Y."/>
            <person name="Xiong J."/>
            <person name="Zhou Z."/>
            <person name="Huo F."/>
            <person name="Miao W."/>
            <person name="Ran C."/>
            <person name="Liu Y."/>
            <person name="Zhang J."/>
            <person name="Feng J."/>
            <person name="Wang M."/>
            <person name="Wang M."/>
            <person name="Wang L."/>
            <person name="Yao B."/>
        </authorList>
    </citation>
    <scope>NUCLEOTIDE SEQUENCE [LARGE SCALE GENOMIC DNA]</scope>
    <source>
        <strain evidence="2">Wuqing</strain>
    </source>
</reference>
<keyword evidence="3" id="KW-1185">Reference proteome</keyword>
<dbReference type="AlphaFoldDB" id="A0A0C2JBU9"/>
<name>A0A0C2JBU9_THEKT</name>
<evidence type="ECO:0000256" key="1">
    <source>
        <dbReference type="SAM" id="SignalP"/>
    </source>
</evidence>
<sequence length="408" mass="45593">MFSGVMSHTVVAILMLLVSFPVTLSPVPGANLCYMGISDRTKPEKFIQLAAHHTDRMDPPQKFTLAYNGYLVKFYICDGQCENTIAVASSIEGRPYASNMAFSLDDQSPPLSSMTLSYSSLEHDRHEIFNALGEGFQLFVVVLAVTHSKHLRFRQYPYSLNWMVSFPSQHDGVPAPIMVLPRSSQSQFPLDFKLDLTVSLPECPQHSCPVEPVVAEFVGYARHHAASDPHTVQRDNKVYVVVPTRFKAFEAKFVFSTGDPNVKVEIVYHGSAGHFQKHLRSGEFELPNVEIITLEHPGLLEKFLHGNNEGPHVIWLEKKTPYICIIPGFKLKMEVVLSQEGAFVVRSVVENMMEHDGPISVSRPASREDLELFNILRTGPVPFFPRHLLETMCTGPAPSEPRAGVHSP</sequence>
<accession>A0A0C2JBU9</accession>
<evidence type="ECO:0000313" key="2">
    <source>
        <dbReference type="EMBL" id="KII66628.1"/>
    </source>
</evidence>
<feature type="signal peptide" evidence="1">
    <location>
        <begin position="1"/>
        <end position="25"/>
    </location>
</feature>
<proteinExistence type="predicted"/>
<dbReference type="EMBL" id="JWZT01003497">
    <property type="protein sequence ID" value="KII66628.1"/>
    <property type="molecule type" value="Genomic_DNA"/>
</dbReference>
<evidence type="ECO:0000313" key="3">
    <source>
        <dbReference type="Proteomes" id="UP000031668"/>
    </source>
</evidence>
<gene>
    <name evidence="2" type="ORF">RF11_05768</name>
</gene>